<evidence type="ECO:0000313" key="2">
    <source>
        <dbReference type="Proteomes" id="UP000070501"/>
    </source>
</evidence>
<protein>
    <submittedName>
        <fullName evidence="1">Uncharacterized protein</fullName>
    </submittedName>
</protein>
<dbReference type="InParanoid" id="A0A136JD43"/>
<gene>
    <name evidence="1" type="ORF">Micbo1qcDRAFT_24128</name>
</gene>
<dbReference type="Proteomes" id="UP000070501">
    <property type="component" value="Unassembled WGS sequence"/>
</dbReference>
<evidence type="ECO:0000313" key="1">
    <source>
        <dbReference type="EMBL" id="KXJ95075.1"/>
    </source>
</evidence>
<proteinExistence type="predicted"/>
<dbReference type="EMBL" id="KQ964246">
    <property type="protein sequence ID" value="KXJ95075.1"/>
    <property type="molecule type" value="Genomic_DNA"/>
</dbReference>
<dbReference type="AlphaFoldDB" id="A0A136JD43"/>
<keyword evidence="2" id="KW-1185">Reference proteome</keyword>
<sequence>MRASHLTLCLPLHFPVQGGPFSFFQPPHLLPVLWVKPLVRFSCFLLSGVLSFASLLAVHFTSLQCSCSFLSLAETLYIFALEDLCPFFTTRQRRRPYFATSTTTLPVWDTAVDTISPSLALEYFCGRTQQETSGIFGG</sequence>
<name>A0A136JD43_9PEZI</name>
<accession>A0A136JD43</accession>
<reference evidence="2" key="1">
    <citation type="submission" date="2016-02" db="EMBL/GenBank/DDBJ databases">
        <title>Draft genome sequence of Microdochium bolleyi, a fungal endophyte of beachgrass.</title>
        <authorList>
            <consortium name="DOE Joint Genome Institute"/>
            <person name="David A.S."/>
            <person name="May G."/>
            <person name="Haridas S."/>
            <person name="Lim J."/>
            <person name="Wang M."/>
            <person name="Labutti K."/>
            <person name="Lipzen A."/>
            <person name="Barry K."/>
            <person name="Grigoriev I.V."/>
        </authorList>
    </citation>
    <scope>NUCLEOTIDE SEQUENCE [LARGE SCALE GENOMIC DNA]</scope>
    <source>
        <strain evidence="2">J235TASD1</strain>
    </source>
</reference>
<organism evidence="1 2">
    <name type="scientific">Microdochium bolleyi</name>
    <dbReference type="NCBI Taxonomy" id="196109"/>
    <lineage>
        <taxon>Eukaryota</taxon>
        <taxon>Fungi</taxon>
        <taxon>Dikarya</taxon>
        <taxon>Ascomycota</taxon>
        <taxon>Pezizomycotina</taxon>
        <taxon>Sordariomycetes</taxon>
        <taxon>Xylariomycetidae</taxon>
        <taxon>Xylariales</taxon>
        <taxon>Microdochiaceae</taxon>
        <taxon>Microdochium</taxon>
    </lineage>
</organism>